<dbReference type="Gene3D" id="3.90.550.10">
    <property type="entry name" value="Spore Coat Polysaccharide Biosynthesis Protein SpsA, Chain A"/>
    <property type="match status" value="1"/>
</dbReference>
<dbReference type="EMBL" id="LAZR01003295">
    <property type="protein sequence ID" value="KKN19871.1"/>
    <property type="molecule type" value="Genomic_DNA"/>
</dbReference>
<proteinExistence type="predicted"/>
<reference evidence="2" key="1">
    <citation type="journal article" date="2015" name="Nature">
        <title>Complex archaea that bridge the gap between prokaryotes and eukaryotes.</title>
        <authorList>
            <person name="Spang A."/>
            <person name="Saw J.H."/>
            <person name="Jorgensen S.L."/>
            <person name="Zaremba-Niedzwiedzka K."/>
            <person name="Martijn J."/>
            <person name="Lind A.E."/>
            <person name="van Eijk R."/>
            <person name="Schleper C."/>
            <person name="Guy L."/>
            <person name="Ettema T.J."/>
        </authorList>
    </citation>
    <scope>NUCLEOTIDE SEQUENCE</scope>
</reference>
<feature type="domain" description="Glycosyltransferase 2-like" evidence="1">
    <location>
        <begin position="3"/>
        <end position="162"/>
    </location>
</feature>
<evidence type="ECO:0000259" key="1">
    <source>
        <dbReference type="Pfam" id="PF00535"/>
    </source>
</evidence>
<protein>
    <recommendedName>
        <fullName evidence="1">Glycosyltransferase 2-like domain-containing protein</fullName>
    </recommendedName>
</protein>
<name>A0A0F9R3N3_9ZZZZ</name>
<organism evidence="2">
    <name type="scientific">marine sediment metagenome</name>
    <dbReference type="NCBI Taxonomy" id="412755"/>
    <lineage>
        <taxon>unclassified sequences</taxon>
        <taxon>metagenomes</taxon>
        <taxon>ecological metagenomes</taxon>
    </lineage>
</organism>
<dbReference type="Pfam" id="PF00535">
    <property type="entry name" value="Glycos_transf_2"/>
    <property type="match status" value="1"/>
</dbReference>
<dbReference type="SUPFAM" id="SSF53448">
    <property type="entry name" value="Nucleotide-diphospho-sugar transferases"/>
    <property type="match status" value="1"/>
</dbReference>
<evidence type="ECO:0000313" key="2">
    <source>
        <dbReference type="EMBL" id="KKN19871.1"/>
    </source>
</evidence>
<accession>A0A0F9R3N3</accession>
<dbReference type="InterPro" id="IPR050256">
    <property type="entry name" value="Glycosyltransferase_2"/>
</dbReference>
<dbReference type="InterPro" id="IPR001173">
    <property type="entry name" value="Glyco_trans_2-like"/>
</dbReference>
<sequence>MVSLVIPTYNEAGSIGSLLREVLELPLDGIVVVDDDSPDMTAAYARDFEPDIKVVVRHHARGLAPAVRAGVRETASDFVMIMDGDGQHLSEDARSLLTLHRDNVGSHDIVIGSRFTTGSQLGGLSLWRKLFSRILNYACNITARTRCSDPLTGFCIVRRELLLATRTGGFKFLFEILLNRNVRVLEHPITFAPRSCGGSKANVREIARLLKTPRWRDVSVEG</sequence>
<comment type="caution">
    <text evidence="2">The sequence shown here is derived from an EMBL/GenBank/DDBJ whole genome shotgun (WGS) entry which is preliminary data.</text>
</comment>
<dbReference type="PANTHER" id="PTHR48090:SF7">
    <property type="entry name" value="RFBJ PROTEIN"/>
    <property type="match status" value="1"/>
</dbReference>
<dbReference type="InterPro" id="IPR029044">
    <property type="entry name" value="Nucleotide-diphossugar_trans"/>
</dbReference>
<dbReference type="AlphaFoldDB" id="A0A0F9R3N3"/>
<dbReference type="PANTHER" id="PTHR48090">
    <property type="entry name" value="UNDECAPRENYL-PHOSPHATE 4-DEOXY-4-FORMAMIDO-L-ARABINOSE TRANSFERASE-RELATED"/>
    <property type="match status" value="1"/>
</dbReference>
<gene>
    <name evidence="2" type="ORF">LCGC14_0941350</name>
</gene>